<dbReference type="Pfam" id="PF00032">
    <property type="entry name" value="Cytochrom_B_C"/>
    <property type="match status" value="1"/>
</dbReference>
<keyword evidence="7 10" id="KW-1133">Transmembrane helix</keyword>
<sequence>MAATDQDREARQARRKARAVPAANNDTFELTWPYFMYTIVLCFLFTTIVLWVWSMVIPGPLEPIADPNKTPNPSKAPWYFVGLQELLVYFDPWIAGVVLPTLIIVGLMAIPYLDKSPVGIGEYNYKDRKFAFWVFTIGLVFWFVLIIIGQIFRGPSWQWYWPWESWEVLKESHGETYSWSLPVGLAFLVIYFGVGVLLPVAIPYVLGPKASEGSWLKKMCNGLQEFYEKRGPINYSIQMVLLLLMISIPVKMILRIFFNVKYILEIPALNLNI</sequence>
<keyword evidence="3" id="KW-0349">Heme</keyword>
<dbReference type="InterPro" id="IPR036150">
    <property type="entry name" value="Cyt_b/b6_C_sf"/>
</dbReference>
<evidence type="ECO:0000313" key="13">
    <source>
        <dbReference type="Proteomes" id="UP000019141"/>
    </source>
</evidence>
<gene>
    <name evidence="12" type="ORF">ETSY1_10155</name>
</gene>
<keyword evidence="2" id="KW-0813">Transport</keyword>
<dbReference type="InterPro" id="IPR005798">
    <property type="entry name" value="Cyt_b/b6_C"/>
</dbReference>
<evidence type="ECO:0000256" key="9">
    <source>
        <dbReference type="ARBA" id="ARBA00023136"/>
    </source>
</evidence>
<dbReference type="EMBL" id="AZHW01000312">
    <property type="protein sequence ID" value="ETX00721.1"/>
    <property type="molecule type" value="Genomic_DNA"/>
</dbReference>
<dbReference type="Proteomes" id="UP000019141">
    <property type="component" value="Unassembled WGS sequence"/>
</dbReference>
<keyword evidence="5" id="KW-0479">Metal-binding</keyword>
<proteinExistence type="predicted"/>
<keyword evidence="9 10" id="KW-0472">Membrane</keyword>
<organism evidence="12 13">
    <name type="scientific">Entotheonella factor</name>
    <dbReference type="NCBI Taxonomy" id="1429438"/>
    <lineage>
        <taxon>Bacteria</taxon>
        <taxon>Pseudomonadati</taxon>
        <taxon>Nitrospinota/Tectimicrobiota group</taxon>
        <taxon>Candidatus Tectimicrobiota</taxon>
        <taxon>Candidatus Entotheonellia</taxon>
        <taxon>Candidatus Entotheonellales</taxon>
        <taxon>Candidatus Entotheonellaceae</taxon>
        <taxon>Candidatus Entotheonella</taxon>
    </lineage>
</organism>
<evidence type="ECO:0000256" key="7">
    <source>
        <dbReference type="ARBA" id="ARBA00022989"/>
    </source>
</evidence>
<dbReference type="GO" id="GO:0016491">
    <property type="term" value="F:oxidoreductase activity"/>
    <property type="evidence" value="ECO:0007669"/>
    <property type="project" value="InterPro"/>
</dbReference>
<evidence type="ECO:0000256" key="8">
    <source>
        <dbReference type="ARBA" id="ARBA00023004"/>
    </source>
</evidence>
<feature type="transmembrane region" description="Helical" evidence="10">
    <location>
        <begin position="185"/>
        <end position="207"/>
    </location>
</feature>
<evidence type="ECO:0000256" key="6">
    <source>
        <dbReference type="ARBA" id="ARBA00022982"/>
    </source>
</evidence>
<dbReference type="AlphaFoldDB" id="W4LSJ0"/>
<feature type="transmembrane region" description="Helical" evidence="10">
    <location>
        <begin position="93"/>
        <end position="110"/>
    </location>
</feature>
<comment type="caution">
    <text evidence="12">The sequence shown here is derived from an EMBL/GenBank/DDBJ whole genome shotgun (WGS) entry which is preliminary data.</text>
</comment>
<protein>
    <recommendedName>
        <fullName evidence="11">Cytochrome b/b6 C-terminal region profile domain-containing protein</fullName>
    </recommendedName>
</protein>
<feature type="domain" description="Cytochrome b/b6 C-terminal region profile" evidence="11">
    <location>
        <begin position="65"/>
        <end position="149"/>
    </location>
</feature>
<dbReference type="GO" id="GO:0046872">
    <property type="term" value="F:metal ion binding"/>
    <property type="evidence" value="ECO:0007669"/>
    <property type="project" value="UniProtKB-KW"/>
</dbReference>
<keyword evidence="6" id="KW-0249">Electron transport</keyword>
<evidence type="ECO:0000256" key="1">
    <source>
        <dbReference type="ARBA" id="ARBA00004141"/>
    </source>
</evidence>
<dbReference type="Gene3D" id="1.20.810.10">
    <property type="entry name" value="Cytochrome Bc1 Complex, Chain C"/>
    <property type="match status" value="1"/>
</dbReference>
<evidence type="ECO:0000256" key="4">
    <source>
        <dbReference type="ARBA" id="ARBA00022692"/>
    </source>
</evidence>
<keyword evidence="13" id="KW-1185">Reference proteome</keyword>
<evidence type="ECO:0000256" key="3">
    <source>
        <dbReference type="ARBA" id="ARBA00022617"/>
    </source>
</evidence>
<dbReference type="InterPro" id="IPR027387">
    <property type="entry name" value="Cytb/b6-like_sf"/>
</dbReference>
<accession>W4LSJ0</accession>
<evidence type="ECO:0000259" key="11">
    <source>
        <dbReference type="PROSITE" id="PS51003"/>
    </source>
</evidence>
<dbReference type="HOGENOM" id="CLU_047703_0_0_7"/>
<name>W4LSJ0_ENTF1</name>
<keyword evidence="8" id="KW-0408">Iron</keyword>
<comment type="subcellular location">
    <subcellularLocation>
        <location evidence="1">Membrane</location>
        <topology evidence="1">Multi-pass membrane protein</topology>
    </subcellularLocation>
</comment>
<dbReference type="GO" id="GO:0016020">
    <property type="term" value="C:membrane"/>
    <property type="evidence" value="ECO:0007669"/>
    <property type="project" value="UniProtKB-SubCell"/>
</dbReference>
<evidence type="ECO:0000256" key="10">
    <source>
        <dbReference type="SAM" id="Phobius"/>
    </source>
</evidence>
<keyword evidence="4 10" id="KW-0812">Transmembrane</keyword>
<feature type="transmembrane region" description="Helical" evidence="10">
    <location>
        <begin position="130"/>
        <end position="152"/>
    </location>
</feature>
<evidence type="ECO:0000256" key="2">
    <source>
        <dbReference type="ARBA" id="ARBA00022448"/>
    </source>
</evidence>
<dbReference type="SUPFAM" id="SSF81648">
    <property type="entry name" value="a domain/subunit of cytochrome bc1 complex (Ubiquinol-cytochrome c reductase)"/>
    <property type="match status" value="1"/>
</dbReference>
<dbReference type="GO" id="GO:0009055">
    <property type="term" value="F:electron transfer activity"/>
    <property type="evidence" value="ECO:0007669"/>
    <property type="project" value="InterPro"/>
</dbReference>
<evidence type="ECO:0000256" key="5">
    <source>
        <dbReference type="ARBA" id="ARBA00022723"/>
    </source>
</evidence>
<reference evidence="12 13" key="1">
    <citation type="journal article" date="2014" name="Nature">
        <title>An environmental bacterial taxon with a large and distinct metabolic repertoire.</title>
        <authorList>
            <person name="Wilson M.C."/>
            <person name="Mori T."/>
            <person name="Ruckert C."/>
            <person name="Uria A.R."/>
            <person name="Helf M.J."/>
            <person name="Takada K."/>
            <person name="Gernert C."/>
            <person name="Steffens U.A."/>
            <person name="Heycke N."/>
            <person name="Schmitt S."/>
            <person name="Rinke C."/>
            <person name="Helfrich E.J."/>
            <person name="Brachmann A.O."/>
            <person name="Gurgui C."/>
            <person name="Wakimoto T."/>
            <person name="Kracht M."/>
            <person name="Crusemann M."/>
            <person name="Hentschel U."/>
            <person name="Abe I."/>
            <person name="Matsunaga S."/>
            <person name="Kalinowski J."/>
            <person name="Takeyama H."/>
            <person name="Piel J."/>
        </authorList>
    </citation>
    <scope>NUCLEOTIDE SEQUENCE [LARGE SCALE GENOMIC DNA]</scope>
    <source>
        <strain evidence="13">TSY1</strain>
    </source>
</reference>
<dbReference type="PROSITE" id="PS51003">
    <property type="entry name" value="CYTB_CTER"/>
    <property type="match status" value="1"/>
</dbReference>
<feature type="transmembrane region" description="Helical" evidence="10">
    <location>
        <begin position="239"/>
        <end position="258"/>
    </location>
</feature>
<feature type="transmembrane region" description="Helical" evidence="10">
    <location>
        <begin position="34"/>
        <end position="53"/>
    </location>
</feature>
<evidence type="ECO:0000313" key="12">
    <source>
        <dbReference type="EMBL" id="ETX00721.1"/>
    </source>
</evidence>